<organism evidence="4 5">
    <name type="scientific">Hephaestia caeni</name>
    <dbReference type="NCBI Taxonomy" id="645617"/>
    <lineage>
        <taxon>Bacteria</taxon>
        <taxon>Pseudomonadati</taxon>
        <taxon>Pseudomonadota</taxon>
        <taxon>Alphaproteobacteria</taxon>
        <taxon>Sphingomonadales</taxon>
        <taxon>Sphingomonadaceae</taxon>
        <taxon>Hephaestia</taxon>
    </lineage>
</organism>
<dbReference type="PANTHER" id="PTHR45953">
    <property type="entry name" value="IDURONATE 2-SULFATASE"/>
    <property type="match status" value="1"/>
</dbReference>
<proteinExistence type="predicted"/>
<keyword evidence="1" id="KW-0479">Metal-binding</keyword>
<evidence type="ECO:0000313" key="4">
    <source>
        <dbReference type="EMBL" id="RIA46069.1"/>
    </source>
</evidence>
<sequence length="556" mass="61228">MGAGGMKRRELLLSFLASTVPLGAADALAQATPRPAVKAGGGAPNIILMVSDQHRAGMTKATGYPLDTSPGLDALARRGVRFDHAYCTAPLCVPSRISMLTGRWPEAHRVRMNLAARDAFYTQDLYDVAKASGYRTGLAGKNHTYRTAKSLDFWREYSHVSGHKEPNADPRYAAFDAWMKQLGAGSLSLEPTPFSAEVQYPYRIVSDAIDFIDGSGDQPFLLQVGFPEPHTPQQVPKPYWDMFPPDKVPPRAAGPEALEKLGARARWLFELEERADVPDEAHWQRYVSNYLGALRMIDDQLVRLVKHLEARGMMENTVIVYVADHGDYVMDYGLGRKGVGLSEALTRIPMIFAGAGIKANTLGGVFTSNADLMPTLCEAMGAEIPLGVQGRSLWPILQGKPYPADEFRSIYAGVGVGGLYYDDKDDIALPPRGAPTANGGEDDRNRLSGDTLNKVTQSGNAKMVRMGAWKLVYDMMGYGQLYHLPTDPHELNNRFGQPDVAREQAALMAELAMWTIRAQDSLPTGPQNRKYQTKWARPHNWYAPYRRAPAGSAFIP</sequence>
<name>A0A397PDQ9_9SPHN</name>
<dbReference type="Gene3D" id="3.40.720.10">
    <property type="entry name" value="Alkaline Phosphatase, subunit A"/>
    <property type="match status" value="1"/>
</dbReference>
<dbReference type="GO" id="GO:0046872">
    <property type="term" value="F:metal ion binding"/>
    <property type="evidence" value="ECO:0007669"/>
    <property type="project" value="UniProtKB-KW"/>
</dbReference>
<dbReference type="EMBL" id="QXDC01000002">
    <property type="protein sequence ID" value="RIA46069.1"/>
    <property type="molecule type" value="Genomic_DNA"/>
</dbReference>
<dbReference type="Proteomes" id="UP000266568">
    <property type="component" value="Unassembled WGS sequence"/>
</dbReference>
<dbReference type="InterPro" id="IPR000917">
    <property type="entry name" value="Sulfatase_N"/>
</dbReference>
<dbReference type="Pfam" id="PF00884">
    <property type="entry name" value="Sulfatase"/>
    <property type="match status" value="1"/>
</dbReference>
<reference evidence="4 5" key="1">
    <citation type="submission" date="2018-08" db="EMBL/GenBank/DDBJ databases">
        <title>Genomic Encyclopedia of Type Strains, Phase IV (KMG-IV): sequencing the most valuable type-strain genomes for metagenomic binning, comparative biology and taxonomic classification.</title>
        <authorList>
            <person name="Goeker M."/>
        </authorList>
    </citation>
    <scope>NUCLEOTIDE SEQUENCE [LARGE SCALE GENOMIC DNA]</scope>
    <source>
        <strain evidence="4 5">DSM 25527</strain>
    </source>
</reference>
<dbReference type="GO" id="GO:0008484">
    <property type="term" value="F:sulfuric ester hydrolase activity"/>
    <property type="evidence" value="ECO:0007669"/>
    <property type="project" value="TreeGrafter"/>
</dbReference>
<dbReference type="SUPFAM" id="SSF53649">
    <property type="entry name" value="Alkaline phosphatase-like"/>
    <property type="match status" value="1"/>
</dbReference>
<dbReference type="PANTHER" id="PTHR45953:SF1">
    <property type="entry name" value="IDURONATE 2-SULFATASE"/>
    <property type="match status" value="1"/>
</dbReference>
<dbReference type="GO" id="GO:0005737">
    <property type="term" value="C:cytoplasm"/>
    <property type="evidence" value="ECO:0007669"/>
    <property type="project" value="TreeGrafter"/>
</dbReference>
<comment type="caution">
    <text evidence="4">The sequence shown here is derived from an EMBL/GenBank/DDBJ whole genome shotgun (WGS) entry which is preliminary data.</text>
</comment>
<dbReference type="InterPro" id="IPR017850">
    <property type="entry name" value="Alkaline_phosphatase_core_sf"/>
</dbReference>
<evidence type="ECO:0000256" key="2">
    <source>
        <dbReference type="ARBA" id="ARBA00022801"/>
    </source>
</evidence>
<dbReference type="AlphaFoldDB" id="A0A397PDQ9"/>
<protein>
    <submittedName>
        <fullName evidence="4">Arylsulfatase A-like enzyme</fullName>
    </submittedName>
</protein>
<gene>
    <name evidence="4" type="ORF">DFR49_0598</name>
</gene>
<evidence type="ECO:0000256" key="1">
    <source>
        <dbReference type="ARBA" id="ARBA00022723"/>
    </source>
</evidence>
<feature type="domain" description="Sulfatase N-terminal" evidence="3">
    <location>
        <begin position="44"/>
        <end position="382"/>
    </location>
</feature>
<accession>A0A397PDQ9</accession>
<keyword evidence="5" id="KW-1185">Reference proteome</keyword>
<evidence type="ECO:0000259" key="3">
    <source>
        <dbReference type="Pfam" id="PF00884"/>
    </source>
</evidence>
<keyword evidence="2" id="KW-0378">Hydrolase</keyword>
<evidence type="ECO:0000313" key="5">
    <source>
        <dbReference type="Proteomes" id="UP000266568"/>
    </source>
</evidence>